<keyword evidence="2" id="KW-1185">Reference proteome</keyword>
<proteinExistence type="predicted"/>
<protein>
    <recommendedName>
        <fullName evidence="3">Secreted protein</fullName>
    </recommendedName>
</protein>
<evidence type="ECO:0008006" key="3">
    <source>
        <dbReference type="Google" id="ProtNLM"/>
    </source>
</evidence>
<gene>
    <name evidence="1" type="ORF">PoB_002267900</name>
</gene>
<evidence type="ECO:0000313" key="2">
    <source>
        <dbReference type="Proteomes" id="UP000735302"/>
    </source>
</evidence>
<accession>A0AAV3ZQM4</accession>
<comment type="caution">
    <text evidence="1">The sequence shown here is derived from an EMBL/GenBank/DDBJ whole genome shotgun (WGS) entry which is preliminary data.</text>
</comment>
<dbReference type="AlphaFoldDB" id="A0AAV3ZQM4"/>
<sequence length="107" mass="11745">MRRGDTPERLQSPSLLFVVILDLHLKPGYIATLFSPFSHHALGHSRNRCIRPGLLTFASRSAGPPSCQRVSSTCLCQLCNVLSAALTECVYRGEVSAPLYLPAVLRH</sequence>
<evidence type="ECO:0000313" key="1">
    <source>
        <dbReference type="EMBL" id="GFN96173.1"/>
    </source>
</evidence>
<dbReference type="EMBL" id="BLXT01002663">
    <property type="protein sequence ID" value="GFN96173.1"/>
    <property type="molecule type" value="Genomic_DNA"/>
</dbReference>
<reference evidence="1 2" key="1">
    <citation type="journal article" date="2021" name="Elife">
        <title>Chloroplast acquisition without the gene transfer in kleptoplastic sea slugs, Plakobranchus ocellatus.</title>
        <authorList>
            <person name="Maeda T."/>
            <person name="Takahashi S."/>
            <person name="Yoshida T."/>
            <person name="Shimamura S."/>
            <person name="Takaki Y."/>
            <person name="Nagai Y."/>
            <person name="Toyoda A."/>
            <person name="Suzuki Y."/>
            <person name="Arimoto A."/>
            <person name="Ishii H."/>
            <person name="Satoh N."/>
            <person name="Nishiyama T."/>
            <person name="Hasebe M."/>
            <person name="Maruyama T."/>
            <person name="Minagawa J."/>
            <person name="Obokata J."/>
            <person name="Shigenobu S."/>
        </authorList>
    </citation>
    <scope>NUCLEOTIDE SEQUENCE [LARGE SCALE GENOMIC DNA]</scope>
</reference>
<organism evidence="1 2">
    <name type="scientific">Plakobranchus ocellatus</name>
    <dbReference type="NCBI Taxonomy" id="259542"/>
    <lineage>
        <taxon>Eukaryota</taxon>
        <taxon>Metazoa</taxon>
        <taxon>Spiralia</taxon>
        <taxon>Lophotrochozoa</taxon>
        <taxon>Mollusca</taxon>
        <taxon>Gastropoda</taxon>
        <taxon>Heterobranchia</taxon>
        <taxon>Euthyneura</taxon>
        <taxon>Panpulmonata</taxon>
        <taxon>Sacoglossa</taxon>
        <taxon>Placobranchoidea</taxon>
        <taxon>Plakobranchidae</taxon>
        <taxon>Plakobranchus</taxon>
    </lineage>
</organism>
<name>A0AAV3ZQM4_9GAST</name>
<dbReference type="Proteomes" id="UP000735302">
    <property type="component" value="Unassembled WGS sequence"/>
</dbReference>